<organism evidence="3 4">
    <name type="scientific">Parahaliea maris</name>
    <dbReference type="NCBI Taxonomy" id="2716870"/>
    <lineage>
        <taxon>Bacteria</taxon>
        <taxon>Pseudomonadati</taxon>
        <taxon>Pseudomonadota</taxon>
        <taxon>Gammaproteobacteria</taxon>
        <taxon>Cellvibrionales</taxon>
        <taxon>Halieaceae</taxon>
        <taxon>Parahaliea</taxon>
    </lineage>
</organism>
<dbReference type="Proteomes" id="UP000321039">
    <property type="component" value="Unassembled WGS sequence"/>
</dbReference>
<evidence type="ECO:0000256" key="1">
    <source>
        <dbReference type="ARBA" id="ARBA00023002"/>
    </source>
</evidence>
<dbReference type="InterPro" id="IPR020843">
    <property type="entry name" value="ER"/>
</dbReference>
<dbReference type="Pfam" id="PF00107">
    <property type="entry name" value="ADH_zinc_N"/>
    <property type="match status" value="1"/>
</dbReference>
<gene>
    <name evidence="3" type="ORF">FV139_02920</name>
</gene>
<comment type="caution">
    <text evidence="3">The sequence shown here is derived from an EMBL/GenBank/DDBJ whole genome shotgun (WGS) entry which is preliminary data.</text>
</comment>
<dbReference type="InterPro" id="IPR041694">
    <property type="entry name" value="ADH_N_2"/>
</dbReference>
<dbReference type="Gene3D" id="3.90.180.10">
    <property type="entry name" value="Medium-chain alcohol dehydrogenases, catalytic domain"/>
    <property type="match status" value="1"/>
</dbReference>
<proteinExistence type="predicted"/>
<dbReference type="PANTHER" id="PTHR43205">
    <property type="entry name" value="PROSTAGLANDIN REDUCTASE"/>
    <property type="match status" value="1"/>
</dbReference>
<dbReference type="SMART" id="SM00829">
    <property type="entry name" value="PKS_ER"/>
    <property type="match status" value="1"/>
</dbReference>
<reference evidence="3 4" key="1">
    <citation type="submission" date="2019-08" db="EMBL/GenBank/DDBJ databases">
        <title>Parahaliea maris sp. nov., isolated from the surface seawater.</title>
        <authorList>
            <person name="Liu Y."/>
        </authorList>
    </citation>
    <scope>NUCLEOTIDE SEQUENCE [LARGE SCALE GENOMIC DNA]</scope>
    <source>
        <strain evidence="3 4">HSLHS9</strain>
    </source>
</reference>
<dbReference type="GO" id="GO:0016628">
    <property type="term" value="F:oxidoreductase activity, acting on the CH-CH group of donors, NAD or NADP as acceptor"/>
    <property type="evidence" value="ECO:0007669"/>
    <property type="project" value="InterPro"/>
</dbReference>
<dbReference type="CDD" id="cd05288">
    <property type="entry name" value="PGDH"/>
    <property type="match status" value="1"/>
</dbReference>
<feature type="domain" description="Enoyl reductase (ER)" evidence="2">
    <location>
        <begin position="23"/>
        <end position="337"/>
    </location>
</feature>
<keyword evidence="4" id="KW-1185">Reference proteome</keyword>
<dbReference type="PANTHER" id="PTHR43205:SF7">
    <property type="entry name" value="PROSTAGLANDIN REDUCTASE 1"/>
    <property type="match status" value="1"/>
</dbReference>
<dbReference type="Pfam" id="PF16884">
    <property type="entry name" value="ADH_N_2"/>
    <property type="match status" value="1"/>
</dbReference>
<evidence type="ECO:0000313" key="4">
    <source>
        <dbReference type="Proteomes" id="UP000321039"/>
    </source>
</evidence>
<dbReference type="InterPro" id="IPR011032">
    <property type="entry name" value="GroES-like_sf"/>
</dbReference>
<accession>A0A5C9A689</accession>
<dbReference type="Gene3D" id="3.40.50.720">
    <property type="entry name" value="NAD(P)-binding Rossmann-like Domain"/>
    <property type="match status" value="1"/>
</dbReference>
<protein>
    <submittedName>
        <fullName evidence="3">NADP-dependent oxidoreductase</fullName>
    </submittedName>
</protein>
<dbReference type="SUPFAM" id="SSF51735">
    <property type="entry name" value="NAD(P)-binding Rossmann-fold domains"/>
    <property type="match status" value="1"/>
</dbReference>
<dbReference type="InterPro" id="IPR036291">
    <property type="entry name" value="NAD(P)-bd_dom_sf"/>
</dbReference>
<dbReference type="InterPro" id="IPR045010">
    <property type="entry name" value="MDR_fam"/>
</dbReference>
<dbReference type="InterPro" id="IPR013149">
    <property type="entry name" value="ADH-like_C"/>
</dbReference>
<dbReference type="AlphaFoldDB" id="A0A5C9A689"/>
<evidence type="ECO:0000259" key="2">
    <source>
        <dbReference type="SMART" id="SM00829"/>
    </source>
</evidence>
<sequence>MTGTWKNRAIVLARRPVGTPQCGDFRLDKLALPKPEKNQFVVRVLYCSLDPAMRRWMDYRSYSVQLTIDKPIACLVVGEVMESRCEGFPTGQYVCGMGAVADYVVMEPGVFTRRIEIQDDIPPTAYLNALGPIGLTAYNGLIHVGKPNKGDTVLISGAAGAVGSIAGQIAKIRGCRVVGIAGGSDKCDLLLNFFGFDGAIDYRGKDADELAAAISKVCPEGVDVFFDNVGGDALDATLANINQHARLIECGMIAQYNSVELPPGPRNMWQVIAKTATIHGFLNRYYSDFFEEAYTNLERWFLHGQIRAREHIDEGIENFHQSFTRLFEGSNHGKLILKI</sequence>
<name>A0A5C9A689_9GAMM</name>
<dbReference type="EMBL" id="VRZA01000001">
    <property type="protein sequence ID" value="TXS96453.1"/>
    <property type="molecule type" value="Genomic_DNA"/>
</dbReference>
<dbReference type="RefSeq" id="WP_148066725.1">
    <property type="nucleotide sequence ID" value="NZ_VRZA01000001.1"/>
</dbReference>
<evidence type="ECO:0000313" key="3">
    <source>
        <dbReference type="EMBL" id="TXS96453.1"/>
    </source>
</evidence>
<dbReference type="SUPFAM" id="SSF50129">
    <property type="entry name" value="GroES-like"/>
    <property type="match status" value="1"/>
</dbReference>
<dbReference type="FunFam" id="3.40.50.720:FF:000121">
    <property type="entry name" value="Prostaglandin reductase 2"/>
    <property type="match status" value="1"/>
</dbReference>
<keyword evidence="1" id="KW-0560">Oxidoreductase</keyword>